<proteinExistence type="predicted"/>
<reference evidence="2" key="1">
    <citation type="submission" date="2025-08" db="UniProtKB">
        <authorList>
            <consortium name="Ensembl"/>
        </authorList>
    </citation>
    <scope>IDENTIFICATION</scope>
</reference>
<dbReference type="Proteomes" id="UP000694392">
    <property type="component" value="Unplaced"/>
</dbReference>
<dbReference type="OMA" id="ERDKWSH"/>
<sequence length="412" mass="46685">MESSEVLVGNLIDFDPPIVSELPPPLAPVPAPAPAGNGLSEEGSGDPAAPGEESDATESADSENDMMDLPTHPSWNNYRRSSSNESFSSNQSTESAKDEVTAEHREFMRQYVEKIFTGGEELDQEEKAKFGELCSGENGKGREWFARYVSAQRCNSKCVSEQTFYRLVQSFAVVLFECHQIDDFGPAKNLMTMCFTYYHVGKPHSLPSESKEKATGSIDSYLKSANSWLAEKKDIAERLLKNTSAKTENVKGFFGGLETKLKGPVAKKSEEGDEKPKEKLQKTVSLYSPEEEEEKKGEKIYLYMHLKQQPIWHNPRFWNAAFFDAVHCERRKRSPTTREKWCHMTQEERDDSLRFNENITFGQLGTFTHNMLAFGLNKKLCNDFLKKQAIIGNLDEEQFKLLSDHIEQMAIE</sequence>
<dbReference type="AlphaFoldDB" id="A0A8D0GUG9"/>
<protein>
    <submittedName>
        <fullName evidence="2">KIAA0513</fullName>
    </submittedName>
</protein>
<evidence type="ECO:0000256" key="1">
    <source>
        <dbReference type="SAM" id="MobiDB-lite"/>
    </source>
</evidence>
<reference evidence="2" key="2">
    <citation type="submission" date="2025-09" db="UniProtKB">
        <authorList>
            <consortium name="Ensembl"/>
        </authorList>
    </citation>
    <scope>IDENTIFICATION</scope>
</reference>
<evidence type="ECO:0000313" key="3">
    <source>
        <dbReference type="Proteomes" id="UP000694392"/>
    </source>
</evidence>
<accession>A0A8D0GUG9</accession>
<feature type="region of interest" description="Disordered" evidence="1">
    <location>
        <begin position="15"/>
        <end position="101"/>
    </location>
</feature>
<dbReference type="Ensembl" id="ENSSPUT00000010533.1">
    <property type="protein sequence ID" value="ENSSPUP00000009885.1"/>
    <property type="gene ID" value="ENSSPUG00000007650.1"/>
</dbReference>
<gene>
    <name evidence="2" type="primary">KIAA0513</name>
</gene>
<dbReference type="PANTHER" id="PTHR13663">
    <property type="entry name" value="SIMILAR TO RIKEN CDNA 6430548M08"/>
    <property type="match status" value="1"/>
</dbReference>
<evidence type="ECO:0000313" key="2">
    <source>
        <dbReference type="Ensembl" id="ENSSPUP00000009885.1"/>
    </source>
</evidence>
<organism evidence="2 3">
    <name type="scientific">Sphenodon punctatus</name>
    <name type="common">Tuatara</name>
    <name type="synonym">Hatteria punctata</name>
    <dbReference type="NCBI Taxonomy" id="8508"/>
    <lineage>
        <taxon>Eukaryota</taxon>
        <taxon>Metazoa</taxon>
        <taxon>Chordata</taxon>
        <taxon>Craniata</taxon>
        <taxon>Vertebrata</taxon>
        <taxon>Euteleostomi</taxon>
        <taxon>Lepidosauria</taxon>
        <taxon>Sphenodontia</taxon>
        <taxon>Sphenodontidae</taxon>
        <taxon>Sphenodon</taxon>
    </lineage>
</organism>
<dbReference type="GeneTree" id="ENSGT00390000009535"/>
<feature type="compositionally biased region" description="Acidic residues" evidence="1">
    <location>
        <begin position="52"/>
        <end position="66"/>
    </location>
</feature>
<dbReference type="PANTHER" id="PTHR13663:SF2">
    <property type="entry name" value="SIMILAR TO RIKEN CDNA 6430548M08"/>
    <property type="match status" value="1"/>
</dbReference>
<feature type="compositionally biased region" description="Pro residues" evidence="1">
    <location>
        <begin position="22"/>
        <end position="33"/>
    </location>
</feature>
<name>A0A8D0GUG9_SPHPU</name>
<dbReference type="InterPro" id="IPR039872">
    <property type="entry name" value="KIAA0513"/>
</dbReference>
<keyword evidence="3" id="KW-1185">Reference proteome</keyword>
<feature type="compositionally biased region" description="Low complexity" evidence="1">
    <location>
        <begin position="74"/>
        <end position="94"/>
    </location>
</feature>